<evidence type="ECO:0000313" key="2">
    <source>
        <dbReference type="EMBL" id="VFQ70255.1"/>
    </source>
</evidence>
<organism evidence="2 3">
    <name type="scientific">Cuscuta campestris</name>
    <dbReference type="NCBI Taxonomy" id="132261"/>
    <lineage>
        <taxon>Eukaryota</taxon>
        <taxon>Viridiplantae</taxon>
        <taxon>Streptophyta</taxon>
        <taxon>Embryophyta</taxon>
        <taxon>Tracheophyta</taxon>
        <taxon>Spermatophyta</taxon>
        <taxon>Magnoliopsida</taxon>
        <taxon>eudicotyledons</taxon>
        <taxon>Gunneridae</taxon>
        <taxon>Pentapetalae</taxon>
        <taxon>asterids</taxon>
        <taxon>lamiids</taxon>
        <taxon>Solanales</taxon>
        <taxon>Convolvulaceae</taxon>
        <taxon>Cuscuteae</taxon>
        <taxon>Cuscuta</taxon>
        <taxon>Cuscuta subgen. Grammica</taxon>
        <taxon>Cuscuta sect. Cleistogrammica</taxon>
    </lineage>
</organism>
<feature type="compositionally biased region" description="Polar residues" evidence="1">
    <location>
        <begin position="138"/>
        <end position="147"/>
    </location>
</feature>
<accession>A0A484L1R6</accession>
<keyword evidence="3" id="KW-1185">Reference proteome</keyword>
<sequence length="198" mass="21678">MAIEICSPDSSPRMSFSGDVSAPGEPQEIRSSSPASPEFNFCVSRETCESSSADELFSDGKILPIEIKRKMGPQKKLLPPPPPPPQTPLEKQSSAPRNLGRSWSVSFRKGNMCPLPLMWRSNSTGTSNYSAIKRSNYRKVSSSSATTGHRHHRHHKPPLKKFMNDSGIGVNPVLNILPPARLFCLSSIFSGGKDKSTK</sequence>
<evidence type="ECO:0000256" key="1">
    <source>
        <dbReference type="SAM" id="MobiDB-lite"/>
    </source>
</evidence>
<dbReference type="PANTHER" id="PTHR36757:SF1">
    <property type="entry name" value="GENOME ASSEMBLY, CHROMOSOME: A04"/>
    <property type="match status" value="1"/>
</dbReference>
<feature type="region of interest" description="Disordered" evidence="1">
    <location>
        <begin position="1"/>
        <end position="37"/>
    </location>
</feature>
<feature type="compositionally biased region" description="Basic residues" evidence="1">
    <location>
        <begin position="148"/>
        <end position="159"/>
    </location>
</feature>
<feature type="region of interest" description="Disordered" evidence="1">
    <location>
        <begin position="72"/>
        <end position="101"/>
    </location>
</feature>
<dbReference type="EMBL" id="OOIL02000889">
    <property type="protein sequence ID" value="VFQ70255.1"/>
    <property type="molecule type" value="Genomic_DNA"/>
</dbReference>
<reference evidence="2 3" key="1">
    <citation type="submission" date="2018-04" db="EMBL/GenBank/DDBJ databases">
        <authorList>
            <person name="Vogel A."/>
        </authorList>
    </citation>
    <scope>NUCLEOTIDE SEQUENCE [LARGE SCALE GENOMIC DNA]</scope>
</reference>
<feature type="region of interest" description="Disordered" evidence="1">
    <location>
        <begin position="137"/>
        <end position="164"/>
    </location>
</feature>
<dbReference type="PANTHER" id="PTHR36757">
    <property type="entry name" value="BNAANNG22500D PROTEIN"/>
    <property type="match status" value="1"/>
</dbReference>
<dbReference type="AlphaFoldDB" id="A0A484L1R6"/>
<protein>
    <submittedName>
        <fullName evidence="2">Uncharacterized protein</fullName>
    </submittedName>
</protein>
<dbReference type="OrthoDB" id="1621429at2759"/>
<feature type="compositionally biased region" description="Pro residues" evidence="1">
    <location>
        <begin position="78"/>
        <end position="87"/>
    </location>
</feature>
<proteinExistence type="predicted"/>
<evidence type="ECO:0000313" key="3">
    <source>
        <dbReference type="Proteomes" id="UP000595140"/>
    </source>
</evidence>
<dbReference type="Proteomes" id="UP000595140">
    <property type="component" value="Unassembled WGS sequence"/>
</dbReference>
<gene>
    <name evidence="2" type="ORF">CCAM_LOCUS12031</name>
</gene>
<name>A0A484L1R6_9ASTE</name>